<proteinExistence type="inferred from homology"/>
<dbReference type="Proteomes" id="UP001530315">
    <property type="component" value="Unassembled WGS sequence"/>
</dbReference>
<keyword evidence="3" id="KW-0813">Transport</keyword>
<dbReference type="InterPro" id="IPR003439">
    <property type="entry name" value="ABC_transporter-like_ATP-bd"/>
</dbReference>
<feature type="domain" description="ABC transmembrane type-1" evidence="12">
    <location>
        <begin position="787"/>
        <end position="1073"/>
    </location>
</feature>
<evidence type="ECO:0000313" key="13">
    <source>
        <dbReference type="EMBL" id="KAL3772617.1"/>
    </source>
</evidence>
<reference evidence="13 14" key="1">
    <citation type="submission" date="2024-10" db="EMBL/GenBank/DDBJ databases">
        <title>Updated reference genomes for cyclostephanoid diatoms.</title>
        <authorList>
            <person name="Roberts W.R."/>
            <person name="Alverson A.J."/>
        </authorList>
    </citation>
    <scope>NUCLEOTIDE SEQUENCE [LARGE SCALE GENOMIC DNA]</scope>
    <source>
        <strain evidence="13 14">AJA276-08</strain>
    </source>
</reference>
<evidence type="ECO:0000256" key="7">
    <source>
        <dbReference type="ARBA" id="ARBA00022840"/>
    </source>
</evidence>
<comment type="subcellular location">
    <subcellularLocation>
        <location evidence="1">Endomembrane system</location>
        <topology evidence="1">Multi-pass membrane protein</topology>
    </subcellularLocation>
</comment>
<keyword evidence="5" id="KW-0677">Repeat</keyword>
<dbReference type="PROSITE" id="PS00211">
    <property type="entry name" value="ABC_TRANSPORTER_1"/>
    <property type="match status" value="2"/>
</dbReference>
<dbReference type="PANTHER" id="PTHR24223:SF456">
    <property type="entry name" value="MULTIDRUG RESISTANCE-ASSOCIATED PROTEIN LETHAL(2)03659"/>
    <property type="match status" value="1"/>
</dbReference>
<feature type="transmembrane region" description="Helical" evidence="10">
    <location>
        <begin position="784"/>
        <end position="809"/>
    </location>
</feature>
<evidence type="ECO:0000256" key="9">
    <source>
        <dbReference type="ARBA" id="ARBA00023136"/>
    </source>
</evidence>
<dbReference type="PROSITE" id="PS50893">
    <property type="entry name" value="ABC_TRANSPORTER_2"/>
    <property type="match status" value="2"/>
</dbReference>
<sequence>MNLLFGKRKPVDPAAVDPATDVEPIEWGKEPEIRASFLSGLVFLWIQPMFTRAAKLGGKGLWLQHEDLAPLTEMDKSENVEHLFHDAYVNYSPTKKKSGEDDGREERPEELERRLVHSLIATCKRRIIEGGLLRLFNSIIQFSFPIMLNLILSYYQDIQSGVITKDDPPMIYYKGYWLSFLLMLFVAAKALMESAYFHKMNRCSWRVKTAISSSIYRKSLRLSSSAQRQTTVGEIVNLMQVDATKIELFVTSVHTLWDGIFQIAGYMTILGFLLGWTCLVGMLLILFCIPIMGKITGKMFGLNRSMVEYTDERVKTSNEALQGILCVKMYSWEGPLSKQIDRFRQEELKSLRKIAYLRAFSRSYMSALPTFAAASTFLVYVYATDRSVSASILFSSIVAFDMLRFPLMFYPLALAQYAQAKVSARRIATFLGYSEVNRKGYIRNIDADGGVIVDNATLYWHDPNVPMPRSVLKAMSPLDVSIRSSMATRMKSFRKISSKSSSSQNNSLHAEEEMVYPKPVLRNVDVRVRTGELCAIVGPVGSGKSTLCSAILNECILGENSSITLNGAVAYVSQTAWILNRSVRENILFGLPYIESRYNRVIDSCCLRHDLTILEDGDLTEIGERGINLSGGQKQRISLARAAYADADVFIFDDPLSALDPEVAEKVFDDCILGLLKGKVRILVTNQLQCLARCDSIIALGNEGRVLEQGTFSDLNNSDGEVARLLKGVTQSRRNLKEEQSPEGVAVSNVKESKKLISNEERQTGTVKLGVYLKYIEAGGGWRVFTGILFCYILSTGSNVGASVWVSVWTADSSYQRHTETFYIVGYAMAAILIGVTSFIRSYALASFGTMSSFQLHGSLLRSVLRAPMFFFDTTPTGRILSRFSRDIHTIDHEIADAVDIFVFIVFQLSVVILTIVLITPFFAISLPFLGLLYITAMNYFRQVSREVKRLESIARSPVYSLFSETLGGLPTIRAYGKSSEFNSSFDSLLDSNTQTVYCNKVADRWLACRLEGIGAAIAGLAAVFATQVVVNNGVTVGDTSSYASLAGISLSFAVTATGMMQFVVRTFAQVEAAMNSVERVVHYSENIPQEAAMTSEELEGQKSPKAGKAIHTTKEWPENGALTLRNLEMRYRPETPLVLKGLNVSIGAGERIGVVGRTGSGKSSMLLVLMRIVEPYIPEDLKGEKYDGPIVLDGVDVMRIGLYDLRSKMGIIPQSPVLFSGTIRSNLDPFCSYTDDAIYDALDKCRMRDAVDKMTDGLQSKVAEYGENLSQGQRQLLCLGRALLRNCKILLLDEATSSVDYETDQAIQVTIREAFKFCTIITVAHRVNTILDSDKLLVMDNGTVGEFDSPQKLLSDKESLFSKIVSHSSFSDD</sequence>
<feature type="transmembrane region" description="Helical" evidence="10">
    <location>
        <begin position="922"/>
        <end position="941"/>
    </location>
</feature>
<feature type="domain" description="ABC transmembrane type-1" evidence="12">
    <location>
        <begin position="130"/>
        <end position="419"/>
    </location>
</feature>
<feature type="transmembrane region" description="Helical" evidence="10">
    <location>
        <begin position="821"/>
        <end position="844"/>
    </location>
</feature>
<dbReference type="GO" id="GO:0012505">
    <property type="term" value="C:endomembrane system"/>
    <property type="evidence" value="ECO:0007669"/>
    <property type="project" value="UniProtKB-SubCell"/>
</dbReference>
<dbReference type="SUPFAM" id="SSF90123">
    <property type="entry name" value="ABC transporter transmembrane region"/>
    <property type="match status" value="2"/>
</dbReference>
<keyword evidence="7" id="KW-0067">ATP-binding</keyword>
<feature type="transmembrane region" description="Helical" evidence="10">
    <location>
        <begin position="1043"/>
        <end position="1065"/>
    </location>
</feature>
<dbReference type="Pfam" id="PF00005">
    <property type="entry name" value="ABC_tran"/>
    <property type="match status" value="2"/>
</dbReference>
<evidence type="ECO:0000256" key="8">
    <source>
        <dbReference type="ARBA" id="ARBA00022989"/>
    </source>
</evidence>
<dbReference type="PROSITE" id="PS50929">
    <property type="entry name" value="ABC_TM1F"/>
    <property type="match status" value="2"/>
</dbReference>
<dbReference type="FunFam" id="3.40.50.300:FF:000074">
    <property type="entry name" value="Multidrug resistance-associated protein 5 isoform 1"/>
    <property type="match status" value="1"/>
</dbReference>
<dbReference type="InterPro" id="IPR044746">
    <property type="entry name" value="ABCC_6TM_D1"/>
</dbReference>
<dbReference type="CDD" id="cd03250">
    <property type="entry name" value="ABCC_MRP_domain1"/>
    <property type="match status" value="1"/>
</dbReference>
<feature type="transmembrane region" description="Helical" evidence="10">
    <location>
        <begin position="1011"/>
        <end position="1031"/>
    </location>
</feature>
<dbReference type="FunFam" id="1.20.1560.10:FF:000006">
    <property type="entry name" value="ATP-binding cassette, sub-family C (CFTR/MRP), member 9"/>
    <property type="match status" value="1"/>
</dbReference>
<dbReference type="InterPro" id="IPR011527">
    <property type="entry name" value="ABC1_TM_dom"/>
</dbReference>
<evidence type="ECO:0000256" key="2">
    <source>
        <dbReference type="ARBA" id="ARBA00009726"/>
    </source>
</evidence>
<dbReference type="CDD" id="cd03244">
    <property type="entry name" value="ABCC_MRP_domain2"/>
    <property type="match status" value="1"/>
</dbReference>
<dbReference type="Gene3D" id="3.40.50.300">
    <property type="entry name" value="P-loop containing nucleotide triphosphate hydrolases"/>
    <property type="match status" value="2"/>
</dbReference>
<organism evidence="13 14">
    <name type="scientific">Stephanodiscus triporus</name>
    <dbReference type="NCBI Taxonomy" id="2934178"/>
    <lineage>
        <taxon>Eukaryota</taxon>
        <taxon>Sar</taxon>
        <taxon>Stramenopiles</taxon>
        <taxon>Ochrophyta</taxon>
        <taxon>Bacillariophyta</taxon>
        <taxon>Coscinodiscophyceae</taxon>
        <taxon>Thalassiosirophycidae</taxon>
        <taxon>Stephanodiscales</taxon>
        <taxon>Stephanodiscaceae</taxon>
        <taxon>Stephanodiscus</taxon>
    </lineage>
</organism>
<dbReference type="InterPro" id="IPR003593">
    <property type="entry name" value="AAA+_ATPase"/>
</dbReference>
<comment type="caution">
    <text evidence="13">The sequence shown here is derived from an EMBL/GenBank/DDBJ whole genome shotgun (WGS) entry which is preliminary data.</text>
</comment>
<name>A0ABD3N9E9_9STRA</name>
<keyword evidence="14" id="KW-1185">Reference proteome</keyword>
<evidence type="ECO:0000313" key="14">
    <source>
        <dbReference type="Proteomes" id="UP001530315"/>
    </source>
</evidence>
<dbReference type="FunFam" id="1.20.1560.10:FF:000063">
    <property type="entry name" value="Multidrug resistance protein ABC transporter"/>
    <property type="match status" value="1"/>
</dbReference>
<keyword evidence="9 10" id="KW-0472">Membrane</keyword>
<dbReference type="Pfam" id="PF00664">
    <property type="entry name" value="ABC_membrane"/>
    <property type="match status" value="2"/>
</dbReference>
<accession>A0ABD3N9E9</accession>
<evidence type="ECO:0000256" key="5">
    <source>
        <dbReference type="ARBA" id="ARBA00022737"/>
    </source>
</evidence>
<protein>
    <submittedName>
        <fullName evidence="13">Uncharacterized protein</fullName>
    </submittedName>
</protein>
<dbReference type="InterPro" id="IPR017871">
    <property type="entry name" value="ABC_transporter-like_CS"/>
</dbReference>
<evidence type="ECO:0000259" key="12">
    <source>
        <dbReference type="PROSITE" id="PS50929"/>
    </source>
</evidence>
<dbReference type="GO" id="GO:0005524">
    <property type="term" value="F:ATP binding"/>
    <property type="evidence" value="ECO:0007669"/>
    <property type="project" value="UniProtKB-KW"/>
</dbReference>
<evidence type="ECO:0000256" key="1">
    <source>
        <dbReference type="ARBA" id="ARBA00004127"/>
    </source>
</evidence>
<gene>
    <name evidence="13" type="ORF">ACHAW5_006515</name>
</gene>
<evidence type="ECO:0000256" key="3">
    <source>
        <dbReference type="ARBA" id="ARBA00022448"/>
    </source>
</evidence>
<feature type="transmembrane region" description="Helical" evidence="10">
    <location>
        <begin position="175"/>
        <end position="192"/>
    </location>
</feature>
<dbReference type="EMBL" id="JALLAZ020001573">
    <property type="protein sequence ID" value="KAL3772617.1"/>
    <property type="molecule type" value="Genomic_DNA"/>
</dbReference>
<keyword evidence="4 10" id="KW-0812">Transmembrane</keyword>
<evidence type="ECO:0000256" key="4">
    <source>
        <dbReference type="ARBA" id="ARBA00022692"/>
    </source>
</evidence>
<evidence type="ECO:0000259" key="11">
    <source>
        <dbReference type="PROSITE" id="PS50893"/>
    </source>
</evidence>
<feature type="domain" description="ABC transporter" evidence="11">
    <location>
        <begin position="1125"/>
        <end position="1367"/>
    </location>
</feature>
<dbReference type="InterPro" id="IPR027417">
    <property type="entry name" value="P-loop_NTPase"/>
</dbReference>
<evidence type="ECO:0000256" key="10">
    <source>
        <dbReference type="SAM" id="Phobius"/>
    </source>
</evidence>
<evidence type="ECO:0000256" key="6">
    <source>
        <dbReference type="ARBA" id="ARBA00022741"/>
    </source>
</evidence>
<dbReference type="SUPFAM" id="SSF52540">
    <property type="entry name" value="P-loop containing nucleoside triphosphate hydrolases"/>
    <property type="match status" value="2"/>
</dbReference>
<feature type="domain" description="ABC transporter" evidence="11">
    <location>
        <begin position="503"/>
        <end position="728"/>
    </location>
</feature>
<dbReference type="Gene3D" id="1.20.1560.10">
    <property type="entry name" value="ABC transporter type 1, transmembrane domain"/>
    <property type="match status" value="2"/>
</dbReference>
<feature type="transmembrane region" description="Helical" evidence="10">
    <location>
        <begin position="273"/>
        <end position="292"/>
    </location>
</feature>
<comment type="similarity">
    <text evidence="2">Belongs to the ABC transporter superfamily. ABCC family. Conjugate transporter (TC 3.A.1.208) subfamily.</text>
</comment>
<dbReference type="FunFam" id="3.40.50.300:FF:001847">
    <property type="entry name" value="ABC transporter, putative"/>
    <property type="match status" value="1"/>
</dbReference>
<dbReference type="PANTHER" id="PTHR24223">
    <property type="entry name" value="ATP-BINDING CASSETTE SUB-FAMILY C"/>
    <property type="match status" value="1"/>
</dbReference>
<dbReference type="InterPro" id="IPR036640">
    <property type="entry name" value="ABC1_TM_sf"/>
</dbReference>
<dbReference type="CDD" id="cd18579">
    <property type="entry name" value="ABC_6TM_ABCC_D1"/>
    <property type="match status" value="1"/>
</dbReference>
<feature type="transmembrane region" description="Helical" evidence="10">
    <location>
        <begin position="135"/>
        <end position="155"/>
    </location>
</feature>
<dbReference type="SMART" id="SM00382">
    <property type="entry name" value="AAA"/>
    <property type="match status" value="2"/>
</dbReference>
<keyword evidence="8 10" id="KW-1133">Transmembrane helix</keyword>
<dbReference type="InterPro" id="IPR050173">
    <property type="entry name" value="ABC_transporter_C-like"/>
</dbReference>
<keyword evidence="6" id="KW-0547">Nucleotide-binding</keyword>